<sequence>MESSATREYPSLIHTFFLTRTVGDVFLNPKDKALYGLGFNTPSGVPYTDDEIMVIVYGSKQWGHIPDVGRVLSGQGTIIPPSPSCTHSSDVAKLKMSEKLLTKQVNMFMKLFRSDDKFSQMLTQLESQPEYGGGSGSGGCGNDEQEDDEDGGEDGEDEDNSLSWATCRRGKLKQKNIANLSRATCRRRKMESSATREYLSLSLIHTFFLTHIVGDVFLNPKDKALYDEMLRLQGLGFNTPSGVPYTDDEIMVIVHGSKQWGHIPSVGRVLPGQGTIIPPSPSCTHSSDVAKLKMSEKLLTKQVNMFMKLFRSDDKFSQMLTQLESQPEYGGGSGSGGCGNDEPKDDEDGSEDGEDEDNS</sequence>
<protein>
    <recommendedName>
        <fullName evidence="3">F-box domain, leucine-rich repeat domain, L domain-like protein</fullName>
    </recommendedName>
</protein>
<name>A0A6L2KHT8_TANCI</name>
<feature type="compositionally biased region" description="Acidic residues" evidence="1">
    <location>
        <begin position="143"/>
        <end position="160"/>
    </location>
</feature>
<feature type="region of interest" description="Disordered" evidence="1">
    <location>
        <begin position="320"/>
        <end position="359"/>
    </location>
</feature>
<reference evidence="2" key="1">
    <citation type="journal article" date="2019" name="Sci. Rep.">
        <title>Draft genome of Tanacetum cinerariifolium, the natural source of mosquito coil.</title>
        <authorList>
            <person name="Yamashiro T."/>
            <person name="Shiraishi A."/>
            <person name="Satake H."/>
            <person name="Nakayama K."/>
        </authorList>
    </citation>
    <scope>NUCLEOTIDE SEQUENCE</scope>
</reference>
<feature type="compositionally biased region" description="Acidic residues" evidence="1">
    <location>
        <begin position="343"/>
        <end position="359"/>
    </location>
</feature>
<proteinExistence type="predicted"/>
<feature type="region of interest" description="Disordered" evidence="1">
    <location>
        <begin position="127"/>
        <end position="165"/>
    </location>
</feature>
<evidence type="ECO:0008006" key="3">
    <source>
        <dbReference type="Google" id="ProtNLM"/>
    </source>
</evidence>
<feature type="compositionally biased region" description="Gly residues" evidence="1">
    <location>
        <begin position="329"/>
        <end position="339"/>
    </location>
</feature>
<accession>A0A6L2KHT8</accession>
<dbReference type="AlphaFoldDB" id="A0A6L2KHT8"/>
<organism evidence="2">
    <name type="scientific">Tanacetum cinerariifolium</name>
    <name type="common">Dalmatian daisy</name>
    <name type="synonym">Chrysanthemum cinerariifolium</name>
    <dbReference type="NCBI Taxonomy" id="118510"/>
    <lineage>
        <taxon>Eukaryota</taxon>
        <taxon>Viridiplantae</taxon>
        <taxon>Streptophyta</taxon>
        <taxon>Embryophyta</taxon>
        <taxon>Tracheophyta</taxon>
        <taxon>Spermatophyta</taxon>
        <taxon>Magnoliopsida</taxon>
        <taxon>eudicotyledons</taxon>
        <taxon>Gunneridae</taxon>
        <taxon>Pentapetalae</taxon>
        <taxon>asterids</taxon>
        <taxon>campanulids</taxon>
        <taxon>Asterales</taxon>
        <taxon>Asteraceae</taxon>
        <taxon>Asteroideae</taxon>
        <taxon>Anthemideae</taxon>
        <taxon>Anthemidinae</taxon>
        <taxon>Tanacetum</taxon>
    </lineage>
</organism>
<evidence type="ECO:0000313" key="2">
    <source>
        <dbReference type="EMBL" id="GEU48287.1"/>
    </source>
</evidence>
<dbReference type="EMBL" id="BKCJ010002399">
    <property type="protein sequence ID" value="GEU48287.1"/>
    <property type="molecule type" value="Genomic_DNA"/>
</dbReference>
<feature type="compositionally biased region" description="Gly residues" evidence="1">
    <location>
        <begin position="131"/>
        <end position="141"/>
    </location>
</feature>
<gene>
    <name evidence="2" type="ORF">Tci_020265</name>
</gene>
<evidence type="ECO:0000256" key="1">
    <source>
        <dbReference type="SAM" id="MobiDB-lite"/>
    </source>
</evidence>
<comment type="caution">
    <text evidence="2">The sequence shown here is derived from an EMBL/GenBank/DDBJ whole genome shotgun (WGS) entry which is preliminary data.</text>
</comment>